<organism evidence="1 2">
    <name type="scientific">Noviherbaspirillum suwonense</name>
    <dbReference type="NCBI Taxonomy" id="1224511"/>
    <lineage>
        <taxon>Bacteria</taxon>
        <taxon>Pseudomonadati</taxon>
        <taxon>Pseudomonadota</taxon>
        <taxon>Betaproteobacteria</taxon>
        <taxon>Burkholderiales</taxon>
        <taxon>Oxalobacteraceae</taxon>
        <taxon>Noviherbaspirillum</taxon>
    </lineage>
</organism>
<gene>
    <name evidence="1" type="ORF">SAMN06295970_11767</name>
</gene>
<name>A0ABY1QHJ7_9BURK</name>
<evidence type="ECO:0008006" key="3">
    <source>
        <dbReference type="Google" id="ProtNLM"/>
    </source>
</evidence>
<evidence type="ECO:0000313" key="1">
    <source>
        <dbReference type="EMBL" id="SMP71749.1"/>
    </source>
</evidence>
<keyword evidence="2" id="KW-1185">Reference proteome</keyword>
<proteinExistence type="predicted"/>
<protein>
    <recommendedName>
        <fullName evidence="3">Single-stranded DNA-binding protein</fullName>
    </recommendedName>
</protein>
<reference evidence="1 2" key="1">
    <citation type="submission" date="2017-05" db="EMBL/GenBank/DDBJ databases">
        <authorList>
            <person name="Varghese N."/>
            <person name="Submissions S."/>
        </authorList>
    </citation>
    <scope>NUCLEOTIDE SEQUENCE [LARGE SCALE GENOMIC DNA]</scope>
    <source>
        <strain evidence="1 2">DSM 26001</strain>
    </source>
</reference>
<accession>A0ABY1QHJ7</accession>
<evidence type="ECO:0000313" key="2">
    <source>
        <dbReference type="Proteomes" id="UP001158049"/>
    </source>
</evidence>
<dbReference type="Proteomes" id="UP001158049">
    <property type="component" value="Unassembled WGS sequence"/>
</dbReference>
<comment type="caution">
    <text evidence="1">The sequence shown here is derived from an EMBL/GenBank/DDBJ whole genome shotgun (WGS) entry which is preliminary data.</text>
</comment>
<dbReference type="EMBL" id="FXUL01000017">
    <property type="protein sequence ID" value="SMP71749.1"/>
    <property type="molecule type" value="Genomic_DNA"/>
</dbReference>
<sequence>MSEVKKTGLELMRSPFPANQVSTMCRSTKKDNQKGKCPKCGGWHGLPAIQLDYVGHAALTDRLLASDPNWTWEPAGIDANGLPIIDKDGGMWIKLTVCGVTRWGYGDAQGKTGGDAMKERIGDALRNAAMRFGAALDLWHKGDLHVDEEPPEAPPAPAGMSESTLADFLASIDSASTLATLKTAYTKAKTAAEALNDRDAYKTLTTATNARKAALEAAAQPAYAEQA</sequence>
<dbReference type="RefSeq" id="WP_283443967.1">
    <property type="nucleotide sequence ID" value="NZ_FXUL01000017.1"/>
</dbReference>